<dbReference type="FunCoup" id="A0A1X2HWX0">
    <property type="interactions" value="254"/>
</dbReference>
<evidence type="ECO:0000256" key="10">
    <source>
        <dbReference type="ARBA" id="ARBA00023144"/>
    </source>
</evidence>
<dbReference type="Gene3D" id="3.30.428.10">
    <property type="entry name" value="HIT-like"/>
    <property type="match status" value="2"/>
</dbReference>
<comment type="caution">
    <text evidence="19">The sequence shown here is derived from an EMBL/GenBank/DDBJ whole genome shotgun (WGS) entry which is preliminary data.</text>
</comment>
<dbReference type="SUPFAM" id="SSF54197">
    <property type="entry name" value="HIT-like"/>
    <property type="match status" value="2"/>
</dbReference>
<dbReference type="OrthoDB" id="418412at2759"/>
<keyword evidence="8 14" id="KW-0479">Metal-binding</keyword>
<evidence type="ECO:0000256" key="2">
    <source>
        <dbReference type="ARBA" id="ARBA00004947"/>
    </source>
</evidence>
<feature type="binding site" evidence="15">
    <location>
        <position position="185"/>
    </location>
    <ligand>
        <name>Fe cation</name>
        <dbReference type="ChEBI" id="CHEBI:24875"/>
    </ligand>
</feature>
<dbReference type="OMA" id="CFENRGA"/>
<evidence type="ECO:0000259" key="17">
    <source>
        <dbReference type="Pfam" id="PF01087"/>
    </source>
</evidence>
<keyword evidence="20" id="KW-1185">Reference proteome</keyword>
<keyword evidence="10 16" id="KW-0299">Galactose metabolism</keyword>
<accession>A0A1X2HWX0</accession>
<evidence type="ECO:0000256" key="14">
    <source>
        <dbReference type="PIRSR" id="PIRSR000808-3"/>
    </source>
</evidence>
<comment type="catalytic activity">
    <reaction evidence="1 16">
        <text>alpha-D-galactose 1-phosphate + UDP-alpha-D-glucose = alpha-D-glucose 1-phosphate + UDP-alpha-D-galactose</text>
        <dbReference type="Rhea" id="RHEA:13989"/>
        <dbReference type="ChEBI" id="CHEBI:58336"/>
        <dbReference type="ChEBI" id="CHEBI:58601"/>
        <dbReference type="ChEBI" id="CHEBI:58885"/>
        <dbReference type="ChEBI" id="CHEBI:66914"/>
        <dbReference type="EC" id="2.7.7.12"/>
    </reaction>
</comment>
<feature type="binding site" evidence="13">
    <location>
        <begin position="314"/>
        <end position="315"/>
    </location>
    <ligand>
        <name>UDP-alpha-D-glucose</name>
        <dbReference type="ChEBI" id="CHEBI:58885"/>
        <note>ligand shared between dimeric partners</note>
    </ligand>
</feature>
<name>A0A1X2HWX0_SYNRA</name>
<proteinExistence type="inferred from homology"/>
<dbReference type="InParanoid" id="A0A1X2HWX0"/>
<evidence type="ECO:0000256" key="1">
    <source>
        <dbReference type="ARBA" id="ARBA00001107"/>
    </source>
</evidence>
<dbReference type="STRING" id="13706.A0A1X2HWX0"/>
<keyword evidence="9 14" id="KW-0862">Zinc</keyword>
<dbReference type="InterPro" id="IPR036265">
    <property type="entry name" value="HIT-like_sf"/>
</dbReference>
<reference evidence="19 20" key="1">
    <citation type="submission" date="2016-07" db="EMBL/GenBank/DDBJ databases">
        <title>Pervasive Adenine N6-methylation of Active Genes in Fungi.</title>
        <authorList>
            <consortium name="DOE Joint Genome Institute"/>
            <person name="Mondo S.J."/>
            <person name="Dannebaum R.O."/>
            <person name="Kuo R.C."/>
            <person name="Labutti K."/>
            <person name="Haridas S."/>
            <person name="Kuo A."/>
            <person name="Salamov A."/>
            <person name="Ahrendt S.R."/>
            <person name="Lipzen A."/>
            <person name="Sullivan W."/>
            <person name="Andreopoulos W.B."/>
            <person name="Clum A."/>
            <person name="Lindquist E."/>
            <person name="Daum C."/>
            <person name="Ramamoorthy G.K."/>
            <person name="Gryganskyi A."/>
            <person name="Culley D."/>
            <person name="Magnuson J.K."/>
            <person name="James T.Y."/>
            <person name="O'Malley M.A."/>
            <person name="Stajich J.E."/>
            <person name="Spatafora J.W."/>
            <person name="Visel A."/>
            <person name="Grigoriev I.V."/>
        </authorList>
    </citation>
    <scope>NUCLEOTIDE SEQUENCE [LARGE SCALE GENOMIC DNA]</scope>
    <source>
        <strain evidence="19 20">NRRL 2496</strain>
    </source>
</reference>
<feature type="binding site" evidence="14">
    <location>
        <position position="50"/>
    </location>
    <ligand>
        <name>Zn(2+)</name>
        <dbReference type="ChEBI" id="CHEBI:29105"/>
    </ligand>
</feature>
<feature type="binding site" evidence="15">
    <location>
        <position position="285"/>
    </location>
    <ligand>
        <name>Fe cation</name>
        <dbReference type="ChEBI" id="CHEBI:24875"/>
    </ligand>
</feature>
<dbReference type="PANTHER" id="PTHR11943:SF1">
    <property type="entry name" value="GALACTOSE-1-PHOSPHATE URIDYLYLTRANSFERASE"/>
    <property type="match status" value="1"/>
</dbReference>
<evidence type="ECO:0000256" key="4">
    <source>
        <dbReference type="ARBA" id="ARBA00012384"/>
    </source>
</evidence>
<dbReference type="PROSITE" id="PS00117">
    <property type="entry name" value="GAL_P_UDP_TRANSF_I"/>
    <property type="match status" value="1"/>
</dbReference>
<dbReference type="EMBL" id="MCGN01000001">
    <property type="protein sequence ID" value="ORZ03578.1"/>
    <property type="molecule type" value="Genomic_DNA"/>
</dbReference>
<dbReference type="UniPathway" id="UPA00214"/>
<feature type="binding site" evidence="14">
    <location>
        <position position="53"/>
    </location>
    <ligand>
        <name>Zn(2+)</name>
        <dbReference type="ChEBI" id="CHEBI:29105"/>
    </ligand>
</feature>
<dbReference type="InterPro" id="IPR005849">
    <property type="entry name" value="GalP_Utransf_N"/>
</dbReference>
<feature type="binding site" description="in other chain" evidence="13">
    <location>
        <position position="59"/>
    </location>
    <ligand>
        <name>UDP-alpha-D-glucose</name>
        <dbReference type="ChEBI" id="CHEBI:58885"/>
        <note>ligand shared between dimeric partners</note>
    </ligand>
</feature>
<feature type="binding site" description="in other chain" evidence="13">
    <location>
        <begin position="162"/>
        <end position="164"/>
    </location>
    <ligand>
        <name>UDP-alpha-D-glucose</name>
        <dbReference type="ChEBI" id="CHEBI:58885"/>
        <note>ligand shared between dimeric partners</note>
    </ligand>
</feature>
<feature type="binding site" evidence="15">
    <location>
        <position position="301"/>
    </location>
    <ligand>
        <name>Fe cation</name>
        <dbReference type="ChEBI" id="CHEBI:24875"/>
    </ligand>
</feature>
<evidence type="ECO:0000256" key="15">
    <source>
        <dbReference type="PIRSR" id="PIRSR000808-4"/>
    </source>
</evidence>
<feature type="active site" description="Tele-UMP-histidine intermediate" evidence="12">
    <location>
        <position position="169"/>
    </location>
</feature>
<organism evidence="19 20">
    <name type="scientific">Syncephalastrum racemosum</name>
    <name type="common">Filamentous fungus</name>
    <dbReference type="NCBI Taxonomy" id="13706"/>
    <lineage>
        <taxon>Eukaryota</taxon>
        <taxon>Fungi</taxon>
        <taxon>Fungi incertae sedis</taxon>
        <taxon>Mucoromycota</taxon>
        <taxon>Mucoromycotina</taxon>
        <taxon>Mucoromycetes</taxon>
        <taxon>Mucorales</taxon>
        <taxon>Syncephalastraceae</taxon>
        <taxon>Syncephalastrum</taxon>
    </lineage>
</organism>
<evidence type="ECO:0000313" key="20">
    <source>
        <dbReference type="Proteomes" id="UP000242180"/>
    </source>
</evidence>
<dbReference type="PANTHER" id="PTHR11943">
    <property type="entry name" value="GALACTOSE-1-PHOSPHATE URIDYLYLTRANSFERASE"/>
    <property type="match status" value="1"/>
</dbReference>
<dbReference type="Pfam" id="PF01087">
    <property type="entry name" value="GalP_UDP_transf"/>
    <property type="match status" value="1"/>
</dbReference>
<evidence type="ECO:0000256" key="13">
    <source>
        <dbReference type="PIRSR" id="PIRSR000808-2"/>
    </source>
</evidence>
<feature type="binding site" evidence="13">
    <location>
        <begin position="319"/>
        <end position="320"/>
    </location>
    <ligand>
        <name>UDP-alpha-D-glucose</name>
        <dbReference type="ChEBI" id="CHEBI:58885"/>
        <note>ligand shared between dimeric partners</note>
    </ligand>
</feature>
<comment type="similarity">
    <text evidence="3 16">Belongs to the galactose-1-phosphate uridylyltransferase type 1 family.</text>
</comment>
<feature type="binding site" description="in other chain" evidence="13">
    <location>
        <position position="326"/>
    </location>
    <ligand>
        <name>UDP-alpha-D-glucose</name>
        <dbReference type="ChEBI" id="CHEBI:58885"/>
        <note>ligand shared between dimeric partners</note>
    </ligand>
</feature>
<feature type="binding site" description="in other chain" evidence="13">
    <location>
        <position position="156"/>
    </location>
    <ligand>
        <name>UDP-alpha-D-glucose</name>
        <dbReference type="ChEBI" id="CHEBI:58885"/>
        <note>ligand shared between dimeric partners</note>
    </ligand>
</feature>
<keyword evidence="6 16" id="KW-0808">Transferase</keyword>
<evidence type="ECO:0000256" key="5">
    <source>
        <dbReference type="ARBA" id="ARBA00016340"/>
    </source>
</evidence>
<dbReference type="InterPro" id="IPR001937">
    <property type="entry name" value="GalP_UDPtransf1"/>
</dbReference>
<dbReference type="Proteomes" id="UP000242180">
    <property type="component" value="Unassembled WGS sequence"/>
</dbReference>
<feature type="domain" description="Galactose-1-phosphate uridyl transferase N-terminal" evidence="17">
    <location>
        <begin position="2"/>
        <end position="179"/>
    </location>
</feature>
<evidence type="ECO:0000256" key="12">
    <source>
        <dbReference type="PIRSR" id="PIRSR000808-1"/>
    </source>
</evidence>
<feature type="binding site" description="in other chain" evidence="13">
    <location>
        <position position="171"/>
    </location>
    <ligand>
        <name>UDP-alpha-D-glucose</name>
        <dbReference type="ChEBI" id="CHEBI:58885"/>
        <note>ligand shared between dimeric partners</note>
    </ligand>
</feature>
<evidence type="ECO:0000256" key="9">
    <source>
        <dbReference type="ARBA" id="ARBA00022833"/>
    </source>
</evidence>
<feature type="binding site" evidence="15">
    <location>
        <position position="299"/>
    </location>
    <ligand>
        <name>Fe cation</name>
        <dbReference type="ChEBI" id="CHEBI:24875"/>
    </ligand>
</feature>
<evidence type="ECO:0000256" key="16">
    <source>
        <dbReference type="RuleBase" id="RU000506"/>
    </source>
</evidence>
<dbReference type="NCBIfam" id="NF008724">
    <property type="entry name" value="PRK11720.1"/>
    <property type="match status" value="1"/>
</dbReference>
<dbReference type="InterPro" id="IPR019779">
    <property type="entry name" value="GalP_UDPtransf1_His-AS"/>
</dbReference>
<gene>
    <name evidence="19" type="ORF">BCR43DRAFT_451053</name>
</gene>
<comment type="cofactor">
    <cofactor evidence="15">
        <name>Fe cation</name>
        <dbReference type="ChEBI" id="CHEBI:24875"/>
    </cofactor>
    <text evidence="15">Binds 1 Fe cation per subunit.</text>
</comment>
<evidence type="ECO:0000256" key="7">
    <source>
        <dbReference type="ARBA" id="ARBA00022695"/>
    </source>
</evidence>
<evidence type="ECO:0000256" key="11">
    <source>
        <dbReference type="ARBA" id="ARBA00023277"/>
    </source>
</evidence>
<keyword evidence="11 16" id="KW-0119">Carbohydrate metabolism</keyword>
<protein>
    <recommendedName>
        <fullName evidence="5 16">Galactose-1-phosphate uridylyltransferase</fullName>
        <ecNumber evidence="4 16">2.7.7.12</ecNumber>
    </recommendedName>
</protein>
<dbReference type="GO" id="GO:0033499">
    <property type="term" value="P:galactose catabolic process via UDP-galactose, Leloir pathway"/>
    <property type="evidence" value="ECO:0007669"/>
    <property type="project" value="TreeGrafter"/>
</dbReference>
<evidence type="ECO:0000259" key="18">
    <source>
        <dbReference type="Pfam" id="PF02744"/>
    </source>
</evidence>
<dbReference type="EC" id="2.7.7.12" evidence="4 16"/>
<dbReference type="Pfam" id="PF02744">
    <property type="entry name" value="GalP_UDP_tr_C"/>
    <property type="match status" value="1"/>
</dbReference>
<dbReference type="GO" id="GO:0008108">
    <property type="term" value="F:UDP-glucose:hexose-1-phosphate uridylyltransferase activity"/>
    <property type="evidence" value="ECO:0007669"/>
    <property type="project" value="UniProtKB-EC"/>
</dbReference>
<feature type="domain" description="Galactose-1-phosphate uridyl transferase C-terminal" evidence="18">
    <location>
        <begin position="188"/>
        <end position="349"/>
    </location>
</feature>
<comment type="pathway">
    <text evidence="2 16">Carbohydrate metabolism; galactose metabolism.</text>
</comment>
<sequence>MFDFSNHSHRRYNPLTRSWILCSPHRTQRPWQGQREGAQIEKRPAYDPSCYLCPGNKRANGDNNPEYTSTFVFPNDFAAVKSDQPELQETDCEDDDLLKVEGVRGECHVICFSPRHDLTMAEMKPEEVQGVVQQWVTSYEAMASKPHIQHVQIFENKGAAMGCSNPHPHGQMWCTERIPEEPQTELLSLQEYKASHDGACLLCNYATRELKHKERVVIENDSFVVVVPFWAVWPFETLVLPKQHAHSLPSLSEAQRLDLADVLRRIACRYDNLFECSFPYSMGVHQAPVHGDYDYAHLHIHFYPPLLRSATVRKFLVGFEMLGEPQRDLTPEQAADRLRGCSEVHYKQRELNGHVNGVNGHM</sequence>
<feature type="binding site" evidence="14">
    <location>
        <position position="167"/>
    </location>
    <ligand>
        <name>Zn(2+)</name>
        <dbReference type="ChEBI" id="CHEBI:29105"/>
    </ligand>
</feature>
<feature type="binding site" evidence="13">
    <location>
        <begin position="26"/>
        <end position="29"/>
    </location>
    <ligand>
        <name>UDP-alpha-D-glucose</name>
        <dbReference type="ChEBI" id="CHEBI:58885"/>
        <note>ligand shared between dimeric partners</note>
    </ligand>
</feature>
<dbReference type="InterPro" id="IPR005850">
    <property type="entry name" value="GalP_Utransf_C"/>
</dbReference>
<keyword evidence="15" id="KW-0408">Iron</keyword>
<dbReference type="PIRSF" id="PIRSF000808">
    <property type="entry name" value="GalT"/>
    <property type="match status" value="1"/>
</dbReference>
<feature type="binding site" evidence="14">
    <location>
        <position position="116"/>
    </location>
    <ligand>
        <name>Zn(2+)</name>
        <dbReference type="ChEBI" id="CHEBI:29105"/>
    </ligand>
</feature>
<dbReference type="AlphaFoldDB" id="A0A1X2HWX0"/>
<evidence type="ECO:0000313" key="19">
    <source>
        <dbReference type="EMBL" id="ORZ03578.1"/>
    </source>
</evidence>
<comment type="cofactor">
    <cofactor evidence="14">
        <name>Zn(2+)</name>
        <dbReference type="ChEBI" id="CHEBI:29105"/>
    </cofactor>
    <text evidence="14">Binds 1 zinc ion per subunit.</text>
</comment>
<keyword evidence="7 16" id="KW-0548">Nucleotidyltransferase</keyword>
<feature type="binding site" description="in other chain" evidence="13">
    <location>
        <begin position="75"/>
        <end position="76"/>
    </location>
    <ligand>
        <name>UDP-alpha-D-glucose</name>
        <dbReference type="ChEBI" id="CHEBI:58885"/>
        <note>ligand shared between dimeric partners</note>
    </ligand>
</feature>
<evidence type="ECO:0000256" key="3">
    <source>
        <dbReference type="ARBA" id="ARBA00010951"/>
    </source>
</evidence>
<evidence type="ECO:0000256" key="6">
    <source>
        <dbReference type="ARBA" id="ARBA00022679"/>
    </source>
</evidence>
<dbReference type="CDD" id="cd00608">
    <property type="entry name" value="GalT"/>
    <property type="match status" value="1"/>
</dbReference>
<dbReference type="GO" id="GO:0008270">
    <property type="term" value="F:zinc ion binding"/>
    <property type="evidence" value="ECO:0007669"/>
    <property type="project" value="InterPro"/>
</dbReference>
<dbReference type="NCBIfam" id="TIGR00209">
    <property type="entry name" value="galT_1"/>
    <property type="match status" value="1"/>
</dbReference>
<dbReference type="FunFam" id="3.30.428.10:FF:000001">
    <property type="entry name" value="Galactose-1-phosphate uridylyltransferase"/>
    <property type="match status" value="1"/>
</dbReference>
<dbReference type="GO" id="GO:0005737">
    <property type="term" value="C:cytoplasm"/>
    <property type="evidence" value="ECO:0007669"/>
    <property type="project" value="TreeGrafter"/>
</dbReference>
<dbReference type="FunFam" id="3.30.428.10:FF:000002">
    <property type="entry name" value="Galactose-1-phosphate uridylyltransferase"/>
    <property type="match status" value="1"/>
</dbReference>
<evidence type="ECO:0000256" key="8">
    <source>
        <dbReference type="ARBA" id="ARBA00022723"/>
    </source>
</evidence>